<protein>
    <submittedName>
        <fullName evidence="2">Uncharacterized protein</fullName>
    </submittedName>
</protein>
<evidence type="ECO:0000313" key="3">
    <source>
        <dbReference type="Proteomes" id="UP000053097"/>
    </source>
</evidence>
<feature type="region of interest" description="Disordered" evidence="1">
    <location>
        <begin position="181"/>
        <end position="205"/>
    </location>
</feature>
<feature type="non-terminal residue" evidence="2">
    <location>
        <position position="1"/>
    </location>
</feature>
<proteinExistence type="predicted"/>
<dbReference type="EMBL" id="KK107061">
    <property type="protein sequence ID" value="EZA61284.1"/>
    <property type="molecule type" value="Genomic_DNA"/>
</dbReference>
<feature type="region of interest" description="Disordered" evidence="1">
    <location>
        <begin position="258"/>
        <end position="279"/>
    </location>
</feature>
<evidence type="ECO:0000256" key="1">
    <source>
        <dbReference type="SAM" id="MobiDB-lite"/>
    </source>
</evidence>
<feature type="compositionally biased region" description="Polar residues" evidence="1">
    <location>
        <begin position="181"/>
        <end position="191"/>
    </location>
</feature>
<accession>A0A026X1L7</accession>
<feature type="compositionally biased region" description="Basic and acidic residues" evidence="1">
    <location>
        <begin position="195"/>
        <end position="205"/>
    </location>
</feature>
<keyword evidence="3" id="KW-1185">Reference proteome</keyword>
<feature type="region of interest" description="Disordered" evidence="1">
    <location>
        <begin position="1"/>
        <end position="23"/>
    </location>
</feature>
<dbReference type="OrthoDB" id="7552368at2759"/>
<organism evidence="2 3">
    <name type="scientific">Ooceraea biroi</name>
    <name type="common">Clonal raider ant</name>
    <name type="synonym">Cerapachys biroi</name>
    <dbReference type="NCBI Taxonomy" id="2015173"/>
    <lineage>
        <taxon>Eukaryota</taxon>
        <taxon>Metazoa</taxon>
        <taxon>Ecdysozoa</taxon>
        <taxon>Arthropoda</taxon>
        <taxon>Hexapoda</taxon>
        <taxon>Insecta</taxon>
        <taxon>Pterygota</taxon>
        <taxon>Neoptera</taxon>
        <taxon>Endopterygota</taxon>
        <taxon>Hymenoptera</taxon>
        <taxon>Apocrita</taxon>
        <taxon>Aculeata</taxon>
        <taxon>Formicoidea</taxon>
        <taxon>Formicidae</taxon>
        <taxon>Dorylinae</taxon>
        <taxon>Ooceraea</taxon>
    </lineage>
</organism>
<gene>
    <name evidence="2" type="ORF">X777_11991</name>
</gene>
<name>A0A026X1L7_OOCBI</name>
<evidence type="ECO:0000313" key="2">
    <source>
        <dbReference type="EMBL" id="EZA61284.1"/>
    </source>
</evidence>
<dbReference type="Proteomes" id="UP000053097">
    <property type="component" value="Unassembled WGS sequence"/>
</dbReference>
<feature type="compositionally biased region" description="Basic and acidic residues" evidence="1">
    <location>
        <begin position="266"/>
        <end position="279"/>
    </location>
</feature>
<reference evidence="2 3" key="1">
    <citation type="journal article" date="2014" name="Curr. Biol.">
        <title>The genome of the clonal raider ant Cerapachys biroi.</title>
        <authorList>
            <person name="Oxley P.R."/>
            <person name="Ji L."/>
            <person name="Fetter-Pruneda I."/>
            <person name="McKenzie S.K."/>
            <person name="Li C."/>
            <person name="Hu H."/>
            <person name="Zhang G."/>
            <person name="Kronauer D.J."/>
        </authorList>
    </citation>
    <scope>NUCLEOTIDE SEQUENCE [LARGE SCALE GENOMIC DNA]</scope>
</reference>
<sequence length="346" mass="37204">EHERRWNTPPKLTPESVVKMSSREDPQTRFLSLIPVTATLSLNTGHNNAHSVSLGASLDGISLSESNSYNHPGGYGVDGSPVSVSKSTSLSAGFSGISTAGAKAYSDGNNAKTESHSHSFGQATASAFGVVESGQAITGAASSVGSSQSSAASGINRERFFSQYPNRPIWNRRFDRPTLIISQPHSGTRPSLNIDAHDTSGREQRPRIHIYKWQPNHRVFPRPSLSIEHQPYHSWSDQTRGSTGLQVAASANSFSSSSYGSSARSFNEHHSQGSSTSEHRAGNVNVHAAGNGYVQESASSEGRAFIRFPKDEQNPIILNIKNRDSEEQSDVVSDLADAIGELFDIV</sequence>
<dbReference type="OMA" id="EHERRWN"/>
<dbReference type="AlphaFoldDB" id="A0A026X1L7"/>